<protein>
    <submittedName>
        <fullName evidence="2">MarR family winged helix-turn-helix transcriptional regulator</fullName>
    </submittedName>
</protein>
<evidence type="ECO:0000313" key="3">
    <source>
        <dbReference type="Proteomes" id="UP001595847"/>
    </source>
</evidence>
<evidence type="ECO:0000259" key="1">
    <source>
        <dbReference type="PROSITE" id="PS50995"/>
    </source>
</evidence>
<proteinExistence type="predicted"/>
<dbReference type="InterPro" id="IPR036388">
    <property type="entry name" value="WH-like_DNA-bd_sf"/>
</dbReference>
<dbReference type="InterPro" id="IPR039422">
    <property type="entry name" value="MarR/SlyA-like"/>
</dbReference>
<feature type="domain" description="HTH marR-type" evidence="1">
    <location>
        <begin position="7"/>
        <end position="139"/>
    </location>
</feature>
<dbReference type="PANTHER" id="PTHR33164">
    <property type="entry name" value="TRANSCRIPTIONAL REGULATOR, MARR FAMILY"/>
    <property type="match status" value="1"/>
</dbReference>
<sequence length="154" mass="17320">MTQLPIEQRIGHHLKRAEQEMIAAKHAALRRFNLTVPQYTVLFVLSEEPGLSGAVLARRCLVTPQTMSSVLATLNRRELIERKPHPIHTHILETRLTRSGRALLKQADKAAIAVEQHLSDAFTREETEQLVEFLGRCSESAAKARAEASTYTDQ</sequence>
<dbReference type="SMART" id="SM00347">
    <property type="entry name" value="HTH_MARR"/>
    <property type="match status" value="1"/>
</dbReference>
<dbReference type="Proteomes" id="UP001595847">
    <property type="component" value="Unassembled WGS sequence"/>
</dbReference>
<gene>
    <name evidence="2" type="ORF">ACFOVU_05055</name>
</gene>
<dbReference type="Pfam" id="PF12802">
    <property type="entry name" value="MarR_2"/>
    <property type="match status" value="1"/>
</dbReference>
<organism evidence="2 3">
    <name type="scientific">Nocardiopsis sediminis</name>
    <dbReference type="NCBI Taxonomy" id="1778267"/>
    <lineage>
        <taxon>Bacteria</taxon>
        <taxon>Bacillati</taxon>
        <taxon>Actinomycetota</taxon>
        <taxon>Actinomycetes</taxon>
        <taxon>Streptosporangiales</taxon>
        <taxon>Nocardiopsidaceae</taxon>
        <taxon>Nocardiopsis</taxon>
    </lineage>
</organism>
<keyword evidence="3" id="KW-1185">Reference proteome</keyword>
<name>A0ABV8FKG9_9ACTN</name>
<dbReference type="SUPFAM" id="SSF46785">
    <property type="entry name" value="Winged helix' DNA-binding domain"/>
    <property type="match status" value="1"/>
</dbReference>
<dbReference type="PANTHER" id="PTHR33164:SF43">
    <property type="entry name" value="HTH-TYPE TRANSCRIPTIONAL REPRESSOR YETL"/>
    <property type="match status" value="1"/>
</dbReference>
<evidence type="ECO:0000313" key="2">
    <source>
        <dbReference type="EMBL" id="MFC3995268.1"/>
    </source>
</evidence>
<dbReference type="InterPro" id="IPR036390">
    <property type="entry name" value="WH_DNA-bd_sf"/>
</dbReference>
<dbReference type="Gene3D" id="1.10.10.10">
    <property type="entry name" value="Winged helix-like DNA-binding domain superfamily/Winged helix DNA-binding domain"/>
    <property type="match status" value="1"/>
</dbReference>
<accession>A0ABV8FKG9</accession>
<dbReference type="InterPro" id="IPR000835">
    <property type="entry name" value="HTH_MarR-typ"/>
</dbReference>
<comment type="caution">
    <text evidence="2">The sequence shown here is derived from an EMBL/GenBank/DDBJ whole genome shotgun (WGS) entry which is preliminary data.</text>
</comment>
<dbReference type="EMBL" id="JBHSBH010000004">
    <property type="protein sequence ID" value="MFC3995268.1"/>
    <property type="molecule type" value="Genomic_DNA"/>
</dbReference>
<reference evidence="3" key="1">
    <citation type="journal article" date="2019" name="Int. J. Syst. Evol. Microbiol.">
        <title>The Global Catalogue of Microorganisms (GCM) 10K type strain sequencing project: providing services to taxonomists for standard genome sequencing and annotation.</title>
        <authorList>
            <consortium name="The Broad Institute Genomics Platform"/>
            <consortium name="The Broad Institute Genome Sequencing Center for Infectious Disease"/>
            <person name="Wu L."/>
            <person name="Ma J."/>
        </authorList>
    </citation>
    <scope>NUCLEOTIDE SEQUENCE [LARGE SCALE GENOMIC DNA]</scope>
    <source>
        <strain evidence="3">TBRC 1826</strain>
    </source>
</reference>
<dbReference type="PROSITE" id="PS50995">
    <property type="entry name" value="HTH_MARR_2"/>
    <property type="match status" value="1"/>
</dbReference>
<dbReference type="RefSeq" id="WP_378530242.1">
    <property type="nucleotide sequence ID" value="NZ_JBHSBH010000004.1"/>
</dbReference>